<dbReference type="RefSeq" id="WP_209618797.1">
    <property type="nucleotide sequence ID" value="NZ_JAGJRS010000016.1"/>
</dbReference>
<comment type="caution">
    <text evidence="3">The sequence shown here is derived from an EMBL/GenBank/DDBJ whole genome shotgun (WGS) entry which is preliminary data.</text>
</comment>
<dbReference type="InterPro" id="IPR002048">
    <property type="entry name" value="EF_hand_dom"/>
</dbReference>
<dbReference type="Proteomes" id="UP000823790">
    <property type="component" value="Unassembled WGS sequence"/>
</dbReference>
<evidence type="ECO:0000256" key="1">
    <source>
        <dbReference type="SAM" id="SignalP"/>
    </source>
</evidence>
<reference evidence="3 4" key="1">
    <citation type="submission" date="2021-04" db="EMBL/GenBank/DDBJ databases">
        <authorList>
            <person name="Huq M.A."/>
        </authorList>
    </citation>
    <scope>NUCLEOTIDE SEQUENCE [LARGE SCALE GENOMIC DNA]</scope>
    <source>
        <strain evidence="3 4">MAH-13</strain>
    </source>
</reference>
<feature type="domain" description="EF-hand" evidence="2">
    <location>
        <begin position="19"/>
        <end position="54"/>
    </location>
</feature>
<keyword evidence="1" id="KW-0732">Signal</keyword>
<feature type="signal peptide" evidence="1">
    <location>
        <begin position="1"/>
        <end position="17"/>
    </location>
</feature>
<dbReference type="SUPFAM" id="SSF47473">
    <property type="entry name" value="EF-hand"/>
    <property type="match status" value="1"/>
</dbReference>
<name>A0ABS4DMD4_9GAMM</name>
<evidence type="ECO:0000313" key="3">
    <source>
        <dbReference type="EMBL" id="MBP1474220.1"/>
    </source>
</evidence>
<feature type="domain" description="EF-hand" evidence="2">
    <location>
        <begin position="81"/>
        <end position="111"/>
    </location>
</feature>
<dbReference type="PROSITE" id="PS00018">
    <property type="entry name" value="EF_HAND_1"/>
    <property type="match status" value="2"/>
</dbReference>
<dbReference type="InterPro" id="IPR018247">
    <property type="entry name" value="EF_Hand_1_Ca_BS"/>
</dbReference>
<sequence>MRHLLPLLALLCGPVHANDYPTAVSAYLALFDRDGDGRIAPQEYVDYLSAGFHAMDANDDGVLEADELPPGSRRVPRSLAAFQADLRAQFRRSDRNHDGFLSARELAQPPG</sequence>
<dbReference type="Pfam" id="PF13202">
    <property type="entry name" value="EF-hand_5"/>
    <property type="match status" value="3"/>
</dbReference>
<dbReference type="EMBL" id="JAGJRS010000016">
    <property type="protein sequence ID" value="MBP1474220.1"/>
    <property type="molecule type" value="Genomic_DNA"/>
</dbReference>
<evidence type="ECO:0000259" key="2">
    <source>
        <dbReference type="PROSITE" id="PS50222"/>
    </source>
</evidence>
<accession>A0ABS4DMD4</accession>
<evidence type="ECO:0000313" key="4">
    <source>
        <dbReference type="Proteomes" id="UP000823790"/>
    </source>
</evidence>
<dbReference type="InterPro" id="IPR011992">
    <property type="entry name" value="EF-hand-dom_pair"/>
</dbReference>
<gene>
    <name evidence="3" type="ORF">J7I44_07910</name>
</gene>
<protein>
    <recommendedName>
        <fullName evidence="2">EF-hand domain-containing protein</fullName>
    </recommendedName>
</protein>
<dbReference type="PROSITE" id="PS50222">
    <property type="entry name" value="EF_HAND_2"/>
    <property type="match status" value="2"/>
</dbReference>
<feature type="chain" id="PRO_5045756798" description="EF-hand domain-containing protein" evidence="1">
    <location>
        <begin position="18"/>
        <end position="111"/>
    </location>
</feature>
<proteinExistence type="predicted"/>
<organism evidence="3 4">
    <name type="scientific">Frateuria flava</name>
    <dbReference type="NCBI Taxonomy" id="2821489"/>
    <lineage>
        <taxon>Bacteria</taxon>
        <taxon>Pseudomonadati</taxon>
        <taxon>Pseudomonadota</taxon>
        <taxon>Gammaproteobacteria</taxon>
        <taxon>Lysobacterales</taxon>
        <taxon>Rhodanobacteraceae</taxon>
        <taxon>Frateuria</taxon>
    </lineage>
</organism>
<keyword evidence="4" id="KW-1185">Reference proteome</keyword>
<dbReference type="Gene3D" id="1.10.238.10">
    <property type="entry name" value="EF-hand"/>
    <property type="match status" value="1"/>
</dbReference>